<dbReference type="Gene3D" id="1.10.30.50">
    <property type="match status" value="1"/>
</dbReference>
<dbReference type="EMBL" id="CP019706">
    <property type="protein sequence ID" value="ARJ41389.1"/>
    <property type="molecule type" value="Genomic_DNA"/>
</dbReference>
<protein>
    <recommendedName>
        <fullName evidence="2">HNH nuclease domain-containing protein</fullName>
    </recommendedName>
</protein>
<dbReference type="KEGG" id="palh:B1H58_04785"/>
<dbReference type="RefSeq" id="WP_237172452.1">
    <property type="nucleotide sequence ID" value="NZ_CP019706.1"/>
</dbReference>
<evidence type="ECO:0000313" key="4">
    <source>
        <dbReference type="Proteomes" id="UP000192900"/>
    </source>
</evidence>
<gene>
    <name evidence="3" type="ORF">B1H58_04785</name>
</gene>
<dbReference type="GO" id="GO:0004519">
    <property type="term" value="F:endonuclease activity"/>
    <property type="evidence" value="ECO:0007669"/>
    <property type="project" value="InterPro"/>
</dbReference>
<dbReference type="InterPro" id="IPR002711">
    <property type="entry name" value="HNH"/>
</dbReference>
<dbReference type="SMART" id="SM00507">
    <property type="entry name" value="HNHc"/>
    <property type="match status" value="1"/>
</dbReference>
<dbReference type="Pfam" id="PF01844">
    <property type="entry name" value="HNH"/>
    <property type="match status" value="1"/>
</dbReference>
<dbReference type="InterPro" id="IPR003615">
    <property type="entry name" value="HNH_nuc"/>
</dbReference>
<dbReference type="AlphaFoldDB" id="A0A1W6B2U6"/>
<dbReference type="CDD" id="cd00085">
    <property type="entry name" value="HNHc"/>
    <property type="match status" value="1"/>
</dbReference>
<reference evidence="3 4" key="1">
    <citation type="submission" date="2017-02" db="EMBL/GenBank/DDBJ databases">
        <title>Complete genome sequence of the drought resistance-promoting endophyte Pantoea alhagi LTYR-11Z.</title>
        <authorList>
            <person name="Zhang L."/>
        </authorList>
    </citation>
    <scope>NUCLEOTIDE SEQUENCE [LARGE SCALE GENOMIC DNA]</scope>
    <source>
        <strain evidence="3 4">LTYR-11Z</strain>
    </source>
</reference>
<evidence type="ECO:0000256" key="1">
    <source>
        <dbReference type="SAM" id="Phobius"/>
    </source>
</evidence>
<proteinExistence type="predicted"/>
<feature type="transmembrane region" description="Helical" evidence="1">
    <location>
        <begin position="6"/>
        <end position="25"/>
    </location>
</feature>
<name>A0A1W6B2U6_9GAMM</name>
<dbReference type="Proteomes" id="UP000192900">
    <property type="component" value="Chromosome"/>
</dbReference>
<evidence type="ECO:0000259" key="2">
    <source>
        <dbReference type="SMART" id="SM00507"/>
    </source>
</evidence>
<keyword evidence="1" id="KW-0472">Membrane</keyword>
<sequence length="190" mass="22682">MPKEGSVAVLILVLILVFFVVKKAFRICFALWHKWNIENVADDTLAAWERYDKSLLKQKDVWGHEMQDRTPSYRDWQRNDYLKQMSKFEKAGSFEQREQEERQLQSEEKGSTNSFYQTKEWRKLRYQAFKKYGNNCAVCGRSPKDGLIMHVDHIKPRSRYPHLALEITNLQIMCKECNVSKSNKDNIKWR</sequence>
<feature type="domain" description="HNH nuclease" evidence="2">
    <location>
        <begin position="124"/>
        <end position="179"/>
    </location>
</feature>
<keyword evidence="1" id="KW-0812">Transmembrane</keyword>
<dbReference type="STRING" id="1891675.B1H58_04785"/>
<dbReference type="GO" id="GO:0008270">
    <property type="term" value="F:zinc ion binding"/>
    <property type="evidence" value="ECO:0007669"/>
    <property type="project" value="InterPro"/>
</dbReference>
<keyword evidence="1" id="KW-1133">Transmembrane helix</keyword>
<organism evidence="3 4">
    <name type="scientific">Pantoea alhagi</name>
    <dbReference type="NCBI Taxonomy" id="1891675"/>
    <lineage>
        <taxon>Bacteria</taxon>
        <taxon>Pseudomonadati</taxon>
        <taxon>Pseudomonadota</taxon>
        <taxon>Gammaproteobacteria</taxon>
        <taxon>Enterobacterales</taxon>
        <taxon>Erwiniaceae</taxon>
        <taxon>Pantoea</taxon>
    </lineage>
</organism>
<keyword evidence="4" id="KW-1185">Reference proteome</keyword>
<accession>A0A1W6B2U6</accession>
<evidence type="ECO:0000313" key="3">
    <source>
        <dbReference type="EMBL" id="ARJ41389.1"/>
    </source>
</evidence>
<dbReference type="GO" id="GO:0003676">
    <property type="term" value="F:nucleic acid binding"/>
    <property type="evidence" value="ECO:0007669"/>
    <property type="project" value="InterPro"/>
</dbReference>